<name>A0A6V7RPS3_9STAP</name>
<reference evidence="2 4" key="1">
    <citation type="submission" date="2020-07" db="EMBL/GenBank/DDBJ databases">
        <authorList>
            <person name="Criscuolo A."/>
        </authorList>
    </citation>
    <scope>NUCLEOTIDE SEQUENCE [LARGE SCALE GENOMIC DNA]</scope>
    <source>
        <strain evidence="2">CIP111751</strain>
    </source>
</reference>
<feature type="transmembrane region" description="Helical" evidence="1">
    <location>
        <begin position="39"/>
        <end position="56"/>
    </location>
</feature>
<keyword evidence="5" id="KW-1185">Reference proteome</keyword>
<comment type="caution">
    <text evidence="2">The sequence shown here is derived from an EMBL/GenBank/DDBJ whole genome shotgun (WGS) entry which is preliminary data.</text>
</comment>
<feature type="transmembrane region" description="Helical" evidence="1">
    <location>
        <begin position="63"/>
        <end position="83"/>
    </location>
</feature>
<evidence type="ECO:0000313" key="4">
    <source>
        <dbReference type="Proteomes" id="UP000534001"/>
    </source>
</evidence>
<dbReference type="Proteomes" id="UP000545588">
    <property type="component" value="Unassembled WGS sequence"/>
</dbReference>
<reference evidence="3 5" key="2">
    <citation type="submission" date="2020-08" db="EMBL/GenBank/DDBJ databases">
        <title>Genomic Encyclopedia of Type Strains, Phase IV (KMG-IV): sequencing the most valuable type-strain genomes for metagenomic binning, comparative biology and taxonomic classification.</title>
        <authorList>
            <person name="Goeker M."/>
        </authorList>
    </citation>
    <scope>NUCLEOTIDE SEQUENCE [LARGE SCALE GENOMIC DNA]</scope>
    <source>
        <strain evidence="3 5">DSM 22419</strain>
    </source>
</reference>
<accession>A0A6V7RPS3</accession>
<keyword evidence="1" id="KW-0472">Membrane</keyword>
<evidence type="ECO:0000313" key="2">
    <source>
        <dbReference type="EMBL" id="CAD2080580.1"/>
    </source>
</evidence>
<dbReference type="EMBL" id="JACHFF010000003">
    <property type="protein sequence ID" value="MBB6423890.1"/>
    <property type="molecule type" value="Genomic_DNA"/>
</dbReference>
<proteinExistence type="predicted"/>
<dbReference type="AlphaFoldDB" id="A0A6V7RPS3"/>
<evidence type="ECO:0000256" key="1">
    <source>
        <dbReference type="SAM" id="Phobius"/>
    </source>
</evidence>
<evidence type="ECO:0000313" key="3">
    <source>
        <dbReference type="EMBL" id="MBB6423890.1"/>
    </source>
</evidence>
<dbReference type="Pfam" id="PF04241">
    <property type="entry name" value="DUF423"/>
    <property type="match status" value="1"/>
</dbReference>
<dbReference type="EMBL" id="CAJEWA010000006">
    <property type="protein sequence ID" value="CAD2080580.1"/>
    <property type="molecule type" value="Genomic_DNA"/>
</dbReference>
<keyword evidence="1" id="KW-1133">Transmembrane helix</keyword>
<evidence type="ECO:0000313" key="5">
    <source>
        <dbReference type="Proteomes" id="UP000545588"/>
    </source>
</evidence>
<dbReference type="InterPro" id="IPR006696">
    <property type="entry name" value="DUF423"/>
</dbReference>
<sequence>MMVFIVTGILFFILTFVLGRYKEKLKEHNQQLWQKALKYIRYISLLLIVAGLLYVPQVQILKIGGWLLIFSLVMYSSSLYLIFIKNRE</sequence>
<gene>
    <name evidence="3" type="ORF">HNR41_001867</name>
    <name evidence="2" type="ORF">JEOCOQ751_01776</name>
</gene>
<organism evidence="2 4">
    <name type="scientific">Jeotgalicoccus coquinae</name>
    <dbReference type="NCBI Taxonomy" id="709509"/>
    <lineage>
        <taxon>Bacteria</taxon>
        <taxon>Bacillati</taxon>
        <taxon>Bacillota</taxon>
        <taxon>Bacilli</taxon>
        <taxon>Bacillales</taxon>
        <taxon>Staphylococcaceae</taxon>
        <taxon>Jeotgalicoccus</taxon>
    </lineage>
</organism>
<protein>
    <submittedName>
        <fullName evidence="3">Uncharacterized membrane protein YgdD (TMEM256/DUF423 family)</fullName>
    </submittedName>
</protein>
<dbReference type="RefSeq" id="WP_184283950.1">
    <property type="nucleotide sequence ID" value="NZ_BMCO01000003.1"/>
</dbReference>
<dbReference type="Proteomes" id="UP000534001">
    <property type="component" value="Unassembled WGS sequence"/>
</dbReference>
<keyword evidence="1" id="KW-0812">Transmembrane</keyword>